<organism evidence="3 4">
    <name type="scientific">Streptomyces mordarskii</name>
    <dbReference type="NCBI Taxonomy" id="1226758"/>
    <lineage>
        <taxon>Bacteria</taxon>
        <taxon>Bacillati</taxon>
        <taxon>Actinomycetota</taxon>
        <taxon>Actinomycetes</taxon>
        <taxon>Kitasatosporales</taxon>
        <taxon>Streptomycetaceae</taxon>
        <taxon>Streptomyces</taxon>
    </lineage>
</organism>
<sequence length="219" mass="24059">MNAQSATRSVVPGRRPATATSDWRDRGGCVTRPAHWWDDDATPELQRKAREACLACPVFAECLKDAAQSDGGYDFGRAHTKAGLVGKQRDWLYRHSRKYGPYDAEEARLLALEARVSGRTVEEIAAREGVKGPTARLAGRLLVGLVDNGDLVDGDTQTVLSAADKVSARLEDILRWRREGVSLDHIAERIGVSRRVVTQTLKNYLGPDWAPGRKRGIAA</sequence>
<dbReference type="InterPro" id="IPR034768">
    <property type="entry name" value="4FE4S_WBL"/>
</dbReference>
<accession>A0ABP3NVE1</accession>
<evidence type="ECO:0000313" key="3">
    <source>
        <dbReference type="EMBL" id="GAA0554097.1"/>
    </source>
</evidence>
<reference evidence="4" key="1">
    <citation type="journal article" date="2019" name="Int. J. Syst. Evol. Microbiol.">
        <title>The Global Catalogue of Microorganisms (GCM) 10K type strain sequencing project: providing services to taxonomists for standard genome sequencing and annotation.</title>
        <authorList>
            <consortium name="The Broad Institute Genomics Platform"/>
            <consortium name="The Broad Institute Genome Sequencing Center for Infectious Disease"/>
            <person name="Wu L."/>
            <person name="Ma J."/>
        </authorList>
    </citation>
    <scope>NUCLEOTIDE SEQUENCE [LARGE SCALE GENOMIC DNA]</scope>
    <source>
        <strain evidence="4">JCM 5052</strain>
    </source>
</reference>
<feature type="region of interest" description="Disordered" evidence="1">
    <location>
        <begin position="1"/>
        <end position="24"/>
    </location>
</feature>
<dbReference type="Pfam" id="PF02467">
    <property type="entry name" value="Whib"/>
    <property type="match status" value="1"/>
</dbReference>
<dbReference type="PROSITE" id="PS51674">
    <property type="entry name" value="4FE4S_WBL"/>
    <property type="match status" value="1"/>
</dbReference>
<proteinExistence type="predicted"/>
<dbReference type="RefSeq" id="WP_346160790.1">
    <property type="nucleotide sequence ID" value="NZ_BAAABZ010000071.1"/>
</dbReference>
<comment type="caution">
    <text evidence="3">The sequence shown here is derived from an EMBL/GenBank/DDBJ whole genome shotgun (WGS) entry which is preliminary data.</text>
</comment>
<feature type="domain" description="4Fe-4S Wbl-type" evidence="2">
    <location>
        <begin position="28"/>
        <end position="91"/>
    </location>
</feature>
<evidence type="ECO:0000313" key="4">
    <source>
        <dbReference type="Proteomes" id="UP001501576"/>
    </source>
</evidence>
<keyword evidence="4" id="KW-1185">Reference proteome</keyword>
<protein>
    <recommendedName>
        <fullName evidence="2">4Fe-4S Wbl-type domain-containing protein</fullName>
    </recommendedName>
</protein>
<name>A0ABP3NVE1_9ACTN</name>
<dbReference type="Proteomes" id="UP001501576">
    <property type="component" value="Unassembled WGS sequence"/>
</dbReference>
<gene>
    <name evidence="3" type="ORF">GCM10010390_65210</name>
</gene>
<evidence type="ECO:0000259" key="2">
    <source>
        <dbReference type="PROSITE" id="PS51674"/>
    </source>
</evidence>
<dbReference type="Pfam" id="PF13384">
    <property type="entry name" value="HTH_23"/>
    <property type="match status" value="1"/>
</dbReference>
<dbReference type="EMBL" id="BAAABZ010000071">
    <property type="protein sequence ID" value="GAA0554097.1"/>
    <property type="molecule type" value="Genomic_DNA"/>
</dbReference>
<evidence type="ECO:0000256" key="1">
    <source>
        <dbReference type="SAM" id="MobiDB-lite"/>
    </source>
</evidence>